<dbReference type="Proteomes" id="UP000507470">
    <property type="component" value="Unassembled WGS sequence"/>
</dbReference>
<dbReference type="EMBL" id="CACVKT020000365">
    <property type="protein sequence ID" value="CAC5358570.1"/>
    <property type="molecule type" value="Genomic_DNA"/>
</dbReference>
<evidence type="ECO:0000256" key="1">
    <source>
        <dbReference type="SAM" id="MobiDB-lite"/>
    </source>
</evidence>
<name>A0A6J7ZZQ6_MYTCO</name>
<gene>
    <name evidence="2" type="ORF">MCOR_1772</name>
</gene>
<reference evidence="2 3" key="1">
    <citation type="submission" date="2020-06" db="EMBL/GenBank/DDBJ databases">
        <authorList>
            <person name="Li R."/>
            <person name="Bekaert M."/>
        </authorList>
    </citation>
    <scope>NUCLEOTIDE SEQUENCE [LARGE SCALE GENOMIC DNA]</scope>
    <source>
        <strain evidence="3">wild</strain>
    </source>
</reference>
<keyword evidence="3" id="KW-1185">Reference proteome</keyword>
<protein>
    <submittedName>
        <fullName evidence="2">Uncharacterized protein</fullName>
    </submittedName>
</protein>
<accession>A0A6J7ZZQ6</accession>
<organism evidence="2 3">
    <name type="scientific">Mytilus coruscus</name>
    <name type="common">Sea mussel</name>
    <dbReference type="NCBI Taxonomy" id="42192"/>
    <lineage>
        <taxon>Eukaryota</taxon>
        <taxon>Metazoa</taxon>
        <taxon>Spiralia</taxon>
        <taxon>Lophotrochozoa</taxon>
        <taxon>Mollusca</taxon>
        <taxon>Bivalvia</taxon>
        <taxon>Autobranchia</taxon>
        <taxon>Pteriomorphia</taxon>
        <taxon>Mytilida</taxon>
        <taxon>Mytiloidea</taxon>
        <taxon>Mytilidae</taxon>
        <taxon>Mytilinae</taxon>
        <taxon>Mytilus</taxon>
    </lineage>
</organism>
<evidence type="ECO:0000313" key="2">
    <source>
        <dbReference type="EMBL" id="CAC5358570.1"/>
    </source>
</evidence>
<proteinExistence type="predicted"/>
<dbReference type="AlphaFoldDB" id="A0A6J7ZZQ6"/>
<sequence>MAEITAMLNLGQPDDQPSSHDPDFVEVASTCISKPKRQEICSPKQNRNHKHIPVQPQGAHLENTAVLSFSHQASQLILQDALDLKKNIHVLQHQARQLILQDTLTHEKNLHVFQHQARQLILQDTLKLQKNLHVFQHQTRRLINGMVCVLMVSSFYDMDNKHVQEMHTNFTPVVSDKNEMHFNNEAHTICN</sequence>
<feature type="region of interest" description="Disordered" evidence="1">
    <location>
        <begin position="1"/>
        <end position="21"/>
    </location>
</feature>
<evidence type="ECO:0000313" key="3">
    <source>
        <dbReference type="Proteomes" id="UP000507470"/>
    </source>
</evidence>